<dbReference type="EMBL" id="GALX01003730">
    <property type="protein sequence ID" value="JAB64736.1"/>
    <property type="molecule type" value="Transcribed_RNA"/>
</dbReference>
<organism evidence="1">
    <name type="scientific">Anoplophora glabripennis</name>
    <name type="common">Asian longhorn beetle</name>
    <name type="synonym">Anoplophora nobilis</name>
    <dbReference type="NCBI Taxonomy" id="217634"/>
    <lineage>
        <taxon>Eukaryota</taxon>
        <taxon>Metazoa</taxon>
        <taxon>Ecdysozoa</taxon>
        <taxon>Arthropoda</taxon>
        <taxon>Hexapoda</taxon>
        <taxon>Insecta</taxon>
        <taxon>Pterygota</taxon>
        <taxon>Neoptera</taxon>
        <taxon>Endopterygota</taxon>
        <taxon>Coleoptera</taxon>
        <taxon>Polyphaga</taxon>
        <taxon>Cucujiformia</taxon>
        <taxon>Chrysomeloidea</taxon>
        <taxon>Cerambycidae</taxon>
        <taxon>Lamiinae</taxon>
        <taxon>Lamiini</taxon>
        <taxon>Anoplophora</taxon>
    </lineage>
</organism>
<dbReference type="AlphaFoldDB" id="V5I914"/>
<reference evidence="1" key="1">
    <citation type="submission" date="2013-07" db="EMBL/GenBank/DDBJ databases">
        <title>Midgut Transcriptome Profiling of Anoplphora glabripennis, a Lignocellulose Degrading, Wood-Boring Cerambycid.</title>
        <authorList>
            <person name="Scully E.D."/>
            <person name="Hoover K."/>
            <person name="Carlson J.E."/>
            <person name="Tien M."/>
            <person name="Geib S.M."/>
        </authorList>
    </citation>
    <scope>NUCLEOTIDE SEQUENCE</scope>
</reference>
<sequence>RDAPADITTNMVQITGKYEPVENINVYEFLVKMGVPEDEAKAKTEKKSPFEIVLDGNKLRFTSGLAIKPAEFVLGEEGEEILPPDIVVKSIATLDGNVITVKSSKPEVDLTGSRTLTFTDSGLEMKIVIDKEGVPVAIRKYKRL</sequence>
<protein>
    <submittedName>
        <fullName evidence="1">Fatty acid binding protein 1-A, liver</fullName>
    </submittedName>
</protein>
<evidence type="ECO:0000313" key="1">
    <source>
        <dbReference type="EMBL" id="JAB64736.1"/>
    </source>
</evidence>
<feature type="non-terminal residue" evidence="1">
    <location>
        <position position="1"/>
    </location>
</feature>
<accession>V5I914</accession>
<proteinExistence type="predicted"/>
<dbReference type="SUPFAM" id="SSF50814">
    <property type="entry name" value="Lipocalins"/>
    <property type="match status" value="1"/>
</dbReference>
<dbReference type="Gene3D" id="2.40.128.20">
    <property type="match status" value="1"/>
</dbReference>
<dbReference type="InterPro" id="IPR012674">
    <property type="entry name" value="Calycin"/>
</dbReference>
<name>V5I914_ANOGL</name>
<gene>
    <name evidence="1" type="primary">FAB1A</name>
</gene>